<dbReference type="Pfam" id="PF00617">
    <property type="entry name" value="RasGEF"/>
    <property type="match status" value="1"/>
</dbReference>
<evidence type="ECO:0000256" key="3">
    <source>
        <dbReference type="PROSITE-ProRule" id="PRU00168"/>
    </source>
</evidence>
<feature type="domain" description="Ras-GEF" evidence="5">
    <location>
        <begin position="765"/>
        <end position="1003"/>
    </location>
</feature>
<feature type="region of interest" description="Disordered" evidence="4">
    <location>
        <begin position="486"/>
        <end position="543"/>
    </location>
</feature>
<feature type="compositionally biased region" description="Polar residues" evidence="4">
    <location>
        <begin position="531"/>
        <end position="543"/>
    </location>
</feature>
<evidence type="ECO:0000256" key="2">
    <source>
        <dbReference type="ARBA" id="ARBA00022840"/>
    </source>
</evidence>
<dbReference type="PROSITE" id="PS00109">
    <property type="entry name" value="PROTEIN_KINASE_TYR"/>
    <property type="match status" value="1"/>
</dbReference>
<accession>A0A0D7AYA0</accession>
<dbReference type="EMBL" id="KN880714">
    <property type="protein sequence ID" value="KIY63192.1"/>
    <property type="molecule type" value="Genomic_DNA"/>
</dbReference>
<dbReference type="AlphaFoldDB" id="A0A0D7AYA0"/>
<organism evidence="8 9">
    <name type="scientific">Cylindrobasidium torrendii FP15055 ss-10</name>
    <dbReference type="NCBI Taxonomy" id="1314674"/>
    <lineage>
        <taxon>Eukaryota</taxon>
        <taxon>Fungi</taxon>
        <taxon>Dikarya</taxon>
        <taxon>Basidiomycota</taxon>
        <taxon>Agaricomycotina</taxon>
        <taxon>Agaricomycetes</taxon>
        <taxon>Agaricomycetidae</taxon>
        <taxon>Agaricales</taxon>
        <taxon>Marasmiineae</taxon>
        <taxon>Physalacriaceae</taxon>
        <taxon>Cylindrobasidium</taxon>
    </lineage>
</organism>
<dbReference type="InterPro" id="IPR059179">
    <property type="entry name" value="MLKL-like_MCAfunc"/>
</dbReference>
<protein>
    <submittedName>
        <fullName evidence="8">Uncharacterized protein</fullName>
    </submittedName>
</protein>
<dbReference type="Gene3D" id="1.20.870.10">
    <property type="entry name" value="Son of sevenless (SoS) protein Chain: S domain 1"/>
    <property type="match status" value="1"/>
</dbReference>
<gene>
    <name evidence="8" type="ORF">CYLTODRAFT_382634</name>
</gene>
<dbReference type="PROSITE" id="PS50011">
    <property type="entry name" value="PROTEIN_KINASE_DOM"/>
    <property type="match status" value="1"/>
</dbReference>
<feature type="domain" description="N-terminal Ras-GEF" evidence="7">
    <location>
        <begin position="611"/>
        <end position="738"/>
    </location>
</feature>
<name>A0A0D7AYA0_9AGAR</name>
<dbReference type="GO" id="GO:0007264">
    <property type="term" value="P:small GTPase-mediated signal transduction"/>
    <property type="evidence" value="ECO:0007669"/>
    <property type="project" value="InterPro"/>
</dbReference>
<dbReference type="CDD" id="cd21037">
    <property type="entry name" value="MLKL_NTD"/>
    <property type="match status" value="1"/>
</dbReference>
<dbReference type="Pfam" id="PF00618">
    <property type="entry name" value="RasGEF_N"/>
    <property type="match status" value="1"/>
</dbReference>
<evidence type="ECO:0000259" key="5">
    <source>
        <dbReference type="PROSITE" id="PS50009"/>
    </source>
</evidence>
<evidence type="ECO:0000256" key="1">
    <source>
        <dbReference type="ARBA" id="ARBA00022741"/>
    </source>
</evidence>
<dbReference type="SUPFAM" id="SSF56112">
    <property type="entry name" value="Protein kinase-like (PK-like)"/>
    <property type="match status" value="1"/>
</dbReference>
<keyword evidence="2" id="KW-0067">ATP-binding</keyword>
<evidence type="ECO:0000313" key="9">
    <source>
        <dbReference type="Proteomes" id="UP000054007"/>
    </source>
</evidence>
<dbReference type="InterPro" id="IPR023578">
    <property type="entry name" value="Ras_GEF_dom_sf"/>
</dbReference>
<dbReference type="InterPro" id="IPR036537">
    <property type="entry name" value="Adaptor_Cbl_N_dom_sf"/>
</dbReference>
<dbReference type="PANTHER" id="PTHR24418">
    <property type="entry name" value="TYROSINE-PROTEIN KINASE"/>
    <property type="match status" value="1"/>
</dbReference>
<dbReference type="InterPro" id="IPR000719">
    <property type="entry name" value="Prot_kinase_dom"/>
</dbReference>
<dbReference type="GO" id="GO:0005085">
    <property type="term" value="F:guanyl-nucleotide exchange factor activity"/>
    <property type="evidence" value="ECO:0007669"/>
    <property type="project" value="UniProtKB-KW"/>
</dbReference>
<dbReference type="InterPro" id="IPR001245">
    <property type="entry name" value="Ser-Thr/Tyr_kinase_cat_dom"/>
</dbReference>
<dbReference type="GO" id="GO:0005524">
    <property type="term" value="F:ATP binding"/>
    <property type="evidence" value="ECO:0007669"/>
    <property type="project" value="UniProtKB-KW"/>
</dbReference>
<reference evidence="8 9" key="1">
    <citation type="journal article" date="2015" name="Fungal Genet. Biol.">
        <title>Evolution of novel wood decay mechanisms in Agaricales revealed by the genome sequences of Fistulina hepatica and Cylindrobasidium torrendii.</title>
        <authorList>
            <person name="Floudas D."/>
            <person name="Held B.W."/>
            <person name="Riley R."/>
            <person name="Nagy L.G."/>
            <person name="Koehler G."/>
            <person name="Ransdell A.S."/>
            <person name="Younus H."/>
            <person name="Chow J."/>
            <person name="Chiniquy J."/>
            <person name="Lipzen A."/>
            <person name="Tritt A."/>
            <person name="Sun H."/>
            <person name="Haridas S."/>
            <person name="LaButti K."/>
            <person name="Ohm R.A."/>
            <person name="Kues U."/>
            <person name="Blanchette R.A."/>
            <person name="Grigoriev I.V."/>
            <person name="Minto R.E."/>
            <person name="Hibbett D.S."/>
        </authorList>
    </citation>
    <scope>NUCLEOTIDE SEQUENCE [LARGE SCALE GENOMIC DNA]</scope>
    <source>
        <strain evidence="8 9">FP15055 ss-10</strain>
    </source>
</reference>
<evidence type="ECO:0000259" key="7">
    <source>
        <dbReference type="PROSITE" id="PS50212"/>
    </source>
</evidence>
<dbReference type="Proteomes" id="UP000054007">
    <property type="component" value="Unassembled WGS sequence"/>
</dbReference>
<dbReference type="GO" id="GO:0007166">
    <property type="term" value="P:cell surface receptor signaling pathway"/>
    <property type="evidence" value="ECO:0007669"/>
    <property type="project" value="InterPro"/>
</dbReference>
<keyword evidence="3" id="KW-0344">Guanine-nucleotide releasing factor</keyword>
<sequence length="1022" mass="114150">MSDALGLVVPGLEIAVKSVDQIYKAVQDVKLCRRRCELLSDRCRQLMVALRDSSAGLEGQTAMDLVEGTTHVIQRVETRVSRWGALNRLQTFIAQGDIKEGLDTLENDIKVSLERFHLEMSLGHTRSQNELREAHERDKAEMCELLEKILRNQEDKHVLVHEQPDALEEVMSVLQKELRQPGQLGAERERNFREGLWDLVEQSGELPPLADLTGQVQLKSSTSGIVVQGAFNDVYPGQWLGKDVALRLPRALSSSPDIRKRFQREVKVWRSLGKHKNIVPLYGFATIGSEVYCVSPWMDNGTAISFVQQHPQRIDILSLLIELATGMEFLHENHVIHGDLRGSNVLINRRFTARISDFGLSVFLEQCSQGMSMSPPSPRWSAPELFTPKGAYSTSSDVWSFGMVMLELLTGRHPFHECSLDRAVMLEIDKGHIPERPAQFNAPKEACDRLWTLMKDCWKKAAKRPSMTEVKTRLIRIREEPAPRKIGLTIPGRRGTGSGWSSEGFWPTHGSSGSGQLPSPSSIHSSDSTPAFTTSESPNLNGIQISVSAPNSDVFGGWDGTRESLIGEWDTVAAEGSINNGWVTTPESINVSLSSSESLPSQCAPPLKVDSMGQVVSGTFNGLIEKLCNPDGERYLEFRSVFLSTCNGFSSHQGVFLALLQRYREVDRPGTLIAQQRVRVQHTIYSILLAWSSDKRLPIEPAVLEQMKDLCVAHRSPERSETMSRLSDDTLAAIQDREYGSTLLLSPTSPSISSPARKTTPCDIGSEGYATALTKHQAKLFDAITPADWLQFIQRGEDPPGAVSAALSASRTIGKWVTRSLLRVPEIDKRVETLRFFLELAQGCREAGNFEGVAAIVGALGGAPIAGLKETWRHFQKETASIDALTKIVRREPGLGYERYHTAIASKKDSVVVVPLLDALKEELESVLQPRYRRRNVSNEDEIDFKQFSDFYRCAELARQGVQRAPVCADEYLEYIEQQLRRAARWDATQEQMMEDTKKLEEADVKDRKARRHASKRLGFDV</sequence>
<evidence type="ECO:0000313" key="8">
    <source>
        <dbReference type="EMBL" id="KIY63192.1"/>
    </source>
</evidence>
<feature type="domain" description="Protein kinase" evidence="6">
    <location>
        <begin position="220"/>
        <end position="475"/>
    </location>
</feature>
<evidence type="ECO:0000256" key="4">
    <source>
        <dbReference type="SAM" id="MobiDB-lite"/>
    </source>
</evidence>
<dbReference type="Gene3D" id="1.20.930.20">
    <property type="entry name" value="Adaptor protein Cbl, N-terminal domain"/>
    <property type="match status" value="1"/>
</dbReference>
<proteinExistence type="predicted"/>
<dbReference type="InterPro" id="IPR050198">
    <property type="entry name" value="Non-receptor_tyrosine_kinases"/>
</dbReference>
<dbReference type="SMART" id="SM00147">
    <property type="entry name" value="RasGEF"/>
    <property type="match status" value="1"/>
</dbReference>
<dbReference type="PROSITE" id="PS50009">
    <property type="entry name" value="RASGEF_CAT"/>
    <property type="match status" value="1"/>
</dbReference>
<dbReference type="OrthoDB" id="4062651at2759"/>
<dbReference type="InterPro" id="IPR008266">
    <property type="entry name" value="Tyr_kinase_AS"/>
</dbReference>
<dbReference type="Gene3D" id="1.10.510.10">
    <property type="entry name" value="Transferase(Phosphotransferase) domain 1"/>
    <property type="match status" value="1"/>
</dbReference>
<feature type="compositionally biased region" description="Low complexity" evidence="4">
    <location>
        <begin position="510"/>
        <end position="530"/>
    </location>
</feature>
<dbReference type="InterPro" id="IPR000651">
    <property type="entry name" value="Ras-like_Gua-exchang_fac_N"/>
</dbReference>
<dbReference type="GO" id="GO:0004672">
    <property type="term" value="F:protein kinase activity"/>
    <property type="evidence" value="ECO:0007669"/>
    <property type="project" value="InterPro"/>
</dbReference>
<dbReference type="STRING" id="1314674.A0A0D7AYA0"/>
<dbReference type="InterPro" id="IPR036964">
    <property type="entry name" value="RASGEF_cat_dom_sf"/>
</dbReference>
<dbReference type="PROSITE" id="PS50212">
    <property type="entry name" value="RASGEF_NTER"/>
    <property type="match status" value="1"/>
</dbReference>
<dbReference type="SUPFAM" id="SSF48366">
    <property type="entry name" value="Ras GEF"/>
    <property type="match status" value="1"/>
</dbReference>
<keyword evidence="9" id="KW-1185">Reference proteome</keyword>
<dbReference type="InterPro" id="IPR011009">
    <property type="entry name" value="Kinase-like_dom_sf"/>
</dbReference>
<keyword evidence="1" id="KW-0547">Nucleotide-binding</keyword>
<dbReference type="Pfam" id="PF07714">
    <property type="entry name" value="PK_Tyr_Ser-Thr"/>
    <property type="match status" value="1"/>
</dbReference>
<evidence type="ECO:0000259" key="6">
    <source>
        <dbReference type="PROSITE" id="PS50011"/>
    </source>
</evidence>
<dbReference type="InterPro" id="IPR001895">
    <property type="entry name" value="RASGEF_cat_dom"/>
</dbReference>
<dbReference type="Gene3D" id="1.10.840.10">
    <property type="entry name" value="Ras guanine-nucleotide exchange factors catalytic domain"/>
    <property type="match status" value="1"/>
</dbReference>